<evidence type="ECO:0000313" key="2">
    <source>
        <dbReference type="EMBL" id="ADP70909.1"/>
    </source>
</evidence>
<keyword evidence="1" id="KW-0732">Signal</keyword>
<gene>
    <name evidence="2" type="ordered locus">Rvan_1659</name>
</gene>
<dbReference type="PROSITE" id="PS51257">
    <property type="entry name" value="PROKAR_LIPOPROTEIN"/>
    <property type="match status" value="1"/>
</dbReference>
<sequence>MARVFSCVAISLILSACAAEAPRAPVAAVAQAPAAIPADSQKVVENTVTPEPPKSILACTGLPLAGRKCGIPNI</sequence>
<dbReference type="Proteomes" id="UP000001399">
    <property type="component" value="Chromosome"/>
</dbReference>
<reference evidence="3" key="1">
    <citation type="journal article" date="2011" name="J. Bacteriol.">
        <title>Genome sequences of eight morphologically diverse alphaproteobacteria.</title>
        <authorList>
            <consortium name="US DOE Joint Genome Institute"/>
            <person name="Brown P.J."/>
            <person name="Kysela D.T."/>
            <person name="Buechlein A."/>
            <person name="Hemmerich C."/>
            <person name="Brun Y.V."/>
        </authorList>
    </citation>
    <scope>NUCLEOTIDE SEQUENCE [LARGE SCALE GENOMIC DNA]</scope>
    <source>
        <strain evidence="3">ATCC 17100 / ATH 3.1.1 / DSM 162 / LMG 4299</strain>
    </source>
</reference>
<feature type="chain" id="PRO_5003171932" description="Lipoprotein" evidence="1">
    <location>
        <begin position="19"/>
        <end position="74"/>
    </location>
</feature>
<dbReference type="RefSeq" id="WP_013419305.1">
    <property type="nucleotide sequence ID" value="NC_014664.1"/>
</dbReference>
<dbReference type="STRING" id="648757.Rvan_1659"/>
<dbReference type="AlphaFoldDB" id="E3I8K0"/>
<dbReference type="KEGG" id="rva:Rvan_1659"/>
<evidence type="ECO:0000313" key="3">
    <source>
        <dbReference type="Proteomes" id="UP000001399"/>
    </source>
</evidence>
<dbReference type="EMBL" id="CP002292">
    <property type="protein sequence ID" value="ADP70909.1"/>
    <property type="molecule type" value="Genomic_DNA"/>
</dbReference>
<name>E3I8K0_RHOVT</name>
<organism evidence="2 3">
    <name type="scientific">Rhodomicrobium vannielii (strain ATCC 17100 / DSM 162 / LMG 4299 / NCIMB 10020 / ATH 3.1.1)</name>
    <dbReference type="NCBI Taxonomy" id="648757"/>
    <lineage>
        <taxon>Bacteria</taxon>
        <taxon>Pseudomonadati</taxon>
        <taxon>Pseudomonadota</taxon>
        <taxon>Alphaproteobacteria</taxon>
        <taxon>Hyphomicrobiales</taxon>
        <taxon>Hyphomicrobiaceae</taxon>
        <taxon>Rhodomicrobium</taxon>
    </lineage>
</organism>
<keyword evidence="3" id="KW-1185">Reference proteome</keyword>
<evidence type="ECO:0008006" key="4">
    <source>
        <dbReference type="Google" id="ProtNLM"/>
    </source>
</evidence>
<proteinExistence type="predicted"/>
<dbReference type="HOGENOM" id="CLU_2685454_0_0_5"/>
<protein>
    <recommendedName>
        <fullName evidence="4">Lipoprotein</fullName>
    </recommendedName>
</protein>
<evidence type="ECO:0000256" key="1">
    <source>
        <dbReference type="SAM" id="SignalP"/>
    </source>
</evidence>
<feature type="signal peptide" evidence="1">
    <location>
        <begin position="1"/>
        <end position="18"/>
    </location>
</feature>
<accession>E3I8K0</accession>